<evidence type="ECO:0000256" key="3">
    <source>
        <dbReference type="ARBA" id="ARBA00023163"/>
    </source>
</evidence>
<dbReference type="GO" id="GO:0005829">
    <property type="term" value="C:cytosol"/>
    <property type="evidence" value="ECO:0007669"/>
    <property type="project" value="TreeGrafter"/>
</dbReference>
<dbReference type="EMBL" id="FNEC01000013">
    <property type="protein sequence ID" value="SDJ15726.1"/>
    <property type="molecule type" value="Genomic_DNA"/>
</dbReference>
<dbReference type="SMART" id="SM00342">
    <property type="entry name" value="HTH_ARAC"/>
    <property type="match status" value="1"/>
</dbReference>
<dbReference type="SUPFAM" id="SSF46689">
    <property type="entry name" value="Homeodomain-like"/>
    <property type="match status" value="1"/>
</dbReference>
<keyword evidence="1" id="KW-0805">Transcription regulation</keyword>
<dbReference type="AlphaFoldDB" id="A0A239KJD8"/>
<dbReference type="Proteomes" id="UP000199693">
    <property type="component" value="Unassembled WGS sequence"/>
</dbReference>
<keyword evidence="3" id="KW-0804">Transcription</keyword>
<dbReference type="EMBL" id="FZPC01000016">
    <property type="protein sequence ID" value="SNT18497.1"/>
    <property type="molecule type" value="Genomic_DNA"/>
</dbReference>
<keyword evidence="7" id="KW-1185">Reference proteome</keyword>
<organism evidence="5 8">
    <name type="scientific">Pseudomonas delhiensis</name>
    <dbReference type="NCBI Taxonomy" id="366289"/>
    <lineage>
        <taxon>Bacteria</taxon>
        <taxon>Pseudomonadati</taxon>
        <taxon>Pseudomonadota</taxon>
        <taxon>Gammaproteobacteria</taxon>
        <taxon>Pseudomonadales</taxon>
        <taxon>Pseudomonadaceae</taxon>
        <taxon>Pseudomonas</taxon>
    </lineage>
</organism>
<evidence type="ECO:0000313" key="6">
    <source>
        <dbReference type="EMBL" id="SNT18497.1"/>
    </source>
</evidence>
<protein>
    <submittedName>
        <fullName evidence="5">Helix-turn-helix domain-containing protein</fullName>
    </submittedName>
</protein>
<dbReference type="Gene3D" id="1.10.10.60">
    <property type="entry name" value="Homeodomain-like"/>
    <property type="match status" value="1"/>
</dbReference>
<dbReference type="InterPro" id="IPR020449">
    <property type="entry name" value="Tscrpt_reg_AraC-type_HTH"/>
</dbReference>
<dbReference type="GO" id="GO:0000976">
    <property type="term" value="F:transcription cis-regulatory region binding"/>
    <property type="evidence" value="ECO:0007669"/>
    <property type="project" value="TreeGrafter"/>
</dbReference>
<dbReference type="Proteomes" id="UP000198309">
    <property type="component" value="Unassembled WGS sequence"/>
</dbReference>
<dbReference type="GO" id="GO:0003700">
    <property type="term" value="F:DNA-binding transcription factor activity"/>
    <property type="evidence" value="ECO:0007669"/>
    <property type="project" value="InterPro"/>
</dbReference>
<gene>
    <name evidence="5" type="ORF">SAMN05216189_101370</name>
    <name evidence="6" type="ORF">SAMN06295949_11678</name>
</gene>
<reference evidence="5 8" key="1">
    <citation type="submission" date="2016-10" db="EMBL/GenBank/DDBJ databases">
        <authorList>
            <person name="de Groot N.N."/>
        </authorList>
    </citation>
    <scope>NUCLEOTIDE SEQUENCE [LARGE SCALE GENOMIC DNA]</scope>
    <source>
        <strain evidence="5 8">CCM 7361</strain>
    </source>
</reference>
<dbReference type="PROSITE" id="PS01124">
    <property type="entry name" value="HTH_ARAC_FAMILY_2"/>
    <property type="match status" value="1"/>
</dbReference>
<evidence type="ECO:0000313" key="5">
    <source>
        <dbReference type="EMBL" id="SDJ15726.1"/>
    </source>
</evidence>
<reference evidence="6 7" key="2">
    <citation type="submission" date="2017-06" db="EMBL/GenBank/DDBJ databases">
        <authorList>
            <person name="Varghese N."/>
            <person name="Submissions S."/>
        </authorList>
    </citation>
    <scope>NUCLEOTIDE SEQUENCE [LARGE SCALE GENOMIC DNA]</scope>
    <source>
        <strain evidence="6 7">RLD-1</strain>
    </source>
</reference>
<dbReference type="PRINTS" id="PR00032">
    <property type="entry name" value="HTHARAC"/>
</dbReference>
<evidence type="ECO:0000313" key="7">
    <source>
        <dbReference type="Proteomes" id="UP000198309"/>
    </source>
</evidence>
<feature type="domain" description="HTH araC/xylS-type" evidence="4">
    <location>
        <begin position="50"/>
        <end position="129"/>
    </location>
</feature>
<dbReference type="InterPro" id="IPR018060">
    <property type="entry name" value="HTH_AraC"/>
</dbReference>
<dbReference type="Pfam" id="PF12833">
    <property type="entry name" value="HTH_18"/>
    <property type="match status" value="1"/>
</dbReference>
<keyword evidence="2" id="KW-0238">DNA-binding</keyword>
<name>A0A239KJD8_9PSED</name>
<dbReference type="InterPro" id="IPR009057">
    <property type="entry name" value="Homeodomain-like_sf"/>
</dbReference>
<dbReference type="PANTHER" id="PTHR47894:SF1">
    <property type="entry name" value="HTH-TYPE TRANSCRIPTIONAL REGULATOR VQSM"/>
    <property type="match status" value="1"/>
</dbReference>
<dbReference type="PANTHER" id="PTHR47894">
    <property type="entry name" value="HTH-TYPE TRANSCRIPTIONAL REGULATOR GADX"/>
    <property type="match status" value="1"/>
</dbReference>
<evidence type="ECO:0000259" key="4">
    <source>
        <dbReference type="PROSITE" id="PS01124"/>
    </source>
</evidence>
<evidence type="ECO:0000256" key="2">
    <source>
        <dbReference type="ARBA" id="ARBA00023125"/>
    </source>
</evidence>
<evidence type="ECO:0000256" key="1">
    <source>
        <dbReference type="ARBA" id="ARBA00023015"/>
    </source>
</evidence>
<sequence>MIRNFASLKQFLRQAPEGVVVRFRNRSGLSAKVYRRLKACSDLDWPSQAQMAAQLTLSESAFRRQLEREGFSYQMIKHEVRRALAFECLDDARLSIAEIAARCGFQEPSAFHRAFRQWTGMSPGRYRAARAKDGG</sequence>
<proteinExistence type="predicted"/>
<evidence type="ECO:0000313" key="8">
    <source>
        <dbReference type="Proteomes" id="UP000199693"/>
    </source>
</evidence>
<accession>A0A239KJD8</accession>